<proteinExistence type="predicted"/>
<sequence length="454" mass="50546">MRYKKFILSALWAIAVTAMAHSQAKYVFYFIGDGMGLGHVAATEFYNSQVAKNTTPLLMTTFPYATFCYTHSQSSPITDSAAAGTALACGKKTKNGHVGLSADSTTAYKSIASRLKENGWGVGIVTSVSLDDATPAAFYSHQPSRKMYKEITSDALKSGFQYLAGSGFHSGGKDYFSNELKTMFRNAGYDIVQIADSIECHKGNKLLVIPQKANYHIGHAIDSLMEFSLSEMTAIGINHLNTQSPDKFFMMIEGGNIDYAGHSKDGSTIIKEIINFQDAIQQAYNYYLSHPDETLIVITADHDTSGFTIGHRKGNMDYVDQQRISKYMFGLFCNKLYSEKKSITWSEMKQILADKMGFWSTIPVNEKQTKQLEQLFEQVFKNFSANEEKGLYQTFDKFASTVFEIFAYHAGYDYIIDYHIGSPVPVFAIGQGAENFKGVLDNTHIPELILKACQ</sequence>
<gene>
    <name evidence="1" type="ORF">E5990_02000</name>
</gene>
<comment type="caution">
    <text evidence="1">The sequence shown here is derived from an EMBL/GenBank/DDBJ whole genome shotgun (WGS) entry which is preliminary data.</text>
</comment>
<dbReference type="EMBL" id="SSTG01000011">
    <property type="protein sequence ID" value="THG54742.1"/>
    <property type="molecule type" value="Genomic_DNA"/>
</dbReference>
<accession>A0AC61S800</accession>
<evidence type="ECO:0000313" key="1">
    <source>
        <dbReference type="EMBL" id="THG54742.1"/>
    </source>
</evidence>
<name>A0AC61S800_9BACT</name>
<reference evidence="1" key="1">
    <citation type="submission" date="2019-04" db="EMBL/GenBank/DDBJ databases">
        <title>Microbes associate with the intestines of laboratory mice.</title>
        <authorList>
            <person name="Navarre W."/>
            <person name="Wong E."/>
            <person name="Huang K.C."/>
            <person name="Tropini C."/>
            <person name="Ng K."/>
            <person name="Yu B."/>
        </authorList>
    </citation>
    <scope>NUCLEOTIDE SEQUENCE</scope>
    <source>
        <strain evidence="1">NM86_A22</strain>
    </source>
</reference>
<organism evidence="1 2">
    <name type="scientific">Muribaculum caecicola</name>
    <dbReference type="NCBI Taxonomy" id="3038144"/>
    <lineage>
        <taxon>Bacteria</taxon>
        <taxon>Pseudomonadati</taxon>
        <taxon>Bacteroidota</taxon>
        <taxon>Bacteroidia</taxon>
        <taxon>Bacteroidales</taxon>
        <taxon>Muribaculaceae</taxon>
        <taxon>Muribaculum</taxon>
    </lineage>
</organism>
<evidence type="ECO:0000313" key="2">
    <source>
        <dbReference type="Proteomes" id="UP000305401"/>
    </source>
</evidence>
<protein>
    <submittedName>
        <fullName evidence="1">Alkaline phosphatase</fullName>
    </submittedName>
</protein>
<dbReference type="Proteomes" id="UP000305401">
    <property type="component" value="Unassembled WGS sequence"/>
</dbReference>
<keyword evidence="2" id="KW-1185">Reference proteome</keyword>